<dbReference type="InterPro" id="IPR036890">
    <property type="entry name" value="HATPase_C_sf"/>
</dbReference>
<dbReference type="EMBL" id="BMTU01000019">
    <property type="protein sequence ID" value="GGR06620.1"/>
    <property type="molecule type" value="Genomic_DNA"/>
</dbReference>
<keyword evidence="1" id="KW-0808">Transferase</keyword>
<reference evidence="3" key="2">
    <citation type="submission" date="2020-09" db="EMBL/GenBank/DDBJ databases">
        <authorList>
            <person name="Sun Q."/>
            <person name="Ohkuma M."/>
        </authorList>
    </citation>
    <scope>NUCLEOTIDE SEQUENCE</scope>
    <source>
        <strain evidence="3">JCM 4403</strain>
    </source>
</reference>
<dbReference type="InterPro" id="IPR050267">
    <property type="entry name" value="Anti-sigma-factor_SerPK"/>
</dbReference>
<dbReference type="AlphaFoldDB" id="A0A918C5T1"/>
<keyword evidence="1" id="KW-0723">Serine/threonine-protein kinase</keyword>
<dbReference type="Proteomes" id="UP000656732">
    <property type="component" value="Unassembled WGS sequence"/>
</dbReference>
<dbReference type="Pfam" id="PF13581">
    <property type="entry name" value="HATPase_c_2"/>
    <property type="match status" value="1"/>
</dbReference>
<evidence type="ECO:0000313" key="3">
    <source>
        <dbReference type="EMBL" id="GGR06620.1"/>
    </source>
</evidence>
<gene>
    <name evidence="3" type="ORF">GCM10010280_62990</name>
</gene>
<sequence>MVEMSREVSWGLRLGEGRPRAVCGGAPPSSKERVLMAFVIDRQPWEGSPRLGSMLLEPTPESASRARRWFRKLIAPYQPACSVDDCVLLISELVTNAILYGRADEEWVVRVEWFRDGSSLRVEVHNPGCPASVRLRRPDADDAHGRGLLLVDSIAASWRSGPSRFGGTVVAFELADAWPSCPRD</sequence>
<keyword evidence="4" id="KW-1185">Reference proteome</keyword>
<organism evidence="3 4">
    <name type="scientific">Streptomyces pilosus</name>
    <dbReference type="NCBI Taxonomy" id="28893"/>
    <lineage>
        <taxon>Bacteria</taxon>
        <taxon>Bacillati</taxon>
        <taxon>Actinomycetota</taxon>
        <taxon>Actinomycetes</taxon>
        <taxon>Kitasatosporales</taxon>
        <taxon>Streptomycetaceae</taxon>
        <taxon>Streptomyces</taxon>
    </lineage>
</organism>
<evidence type="ECO:0000256" key="1">
    <source>
        <dbReference type="ARBA" id="ARBA00022527"/>
    </source>
</evidence>
<dbReference type="InterPro" id="IPR003594">
    <property type="entry name" value="HATPase_dom"/>
</dbReference>
<feature type="domain" description="Histidine kinase/HSP90-like ATPase" evidence="2">
    <location>
        <begin position="57"/>
        <end position="160"/>
    </location>
</feature>
<keyword evidence="3" id="KW-0067">ATP-binding</keyword>
<comment type="caution">
    <text evidence="3">The sequence shown here is derived from an EMBL/GenBank/DDBJ whole genome shotgun (WGS) entry which is preliminary data.</text>
</comment>
<name>A0A918C5T1_9ACTN</name>
<keyword evidence="1" id="KW-0418">Kinase</keyword>
<evidence type="ECO:0000259" key="2">
    <source>
        <dbReference type="Pfam" id="PF13581"/>
    </source>
</evidence>
<dbReference type="SUPFAM" id="SSF55874">
    <property type="entry name" value="ATPase domain of HSP90 chaperone/DNA topoisomerase II/histidine kinase"/>
    <property type="match status" value="1"/>
</dbReference>
<dbReference type="GO" id="GO:0004674">
    <property type="term" value="F:protein serine/threonine kinase activity"/>
    <property type="evidence" value="ECO:0007669"/>
    <property type="project" value="UniProtKB-KW"/>
</dbReference>
<dbReference type="CDD" id="cd16936">
    <property type="entry name" value="HATPase_RsbW-like"/>
    <property type="match status" value="1"/>
</dbReference>
<reference evidence="3" key="1">
    <citation type="journal article" date="2014" name="Int. J. Syst. Evol. Microbiol.">
        <title>Complete genome sequence of Corynebacterium casei LMG S-19264T (=DSM 44701T), isolated from a smear-ripened cheese.</title>
        <authorList>
            <consortium name="US DOE Joint Genome Institute (JGI-PGF)"/>
            <person name="Walter F."/>
            <person name="Albersmeier A."/>
            <person name="Kalinowski J."/>
            <person name="Ruckert C."/>
        </authorList>
    </citation>
    <scope>NUCLEOTIDE SEQUENCE</scope>
    <source>
        <strain evidence="3">JCM 4403</strain>
    </source>
</reference>
<evidence type="ECO:0000313" key="4">
    <source>
        <dbReference type="Proteomes" id="UP000656732"/>
    </source>
</evidence>
<protein>
    <submittedName>
        <fullName evidence="3">ATP-binding protein</fullName>
    </submittedName>
</protein>
<keyword evidence="3" id="KW-0547">Nucleotide-binding</keyword>
<dbReference type="PANTHER" id="PTHR35526:SF3">
    <property type="entry name" value="ANTI-SIGMA-F FACTOR RSBW"/>
    <property type="match status" value="1"/>
</dbReference>
<accession>A0A918C5T1</accession>
<dbReference type="GO" id="GO:0005524">
    <property type="term" value="F:ATP binding"/>
    <property type="evidence" value="ECO:0007669"/>
    <property type="project" value="UniProtKB-KW"/>
</dbReference>
<dbReference type="PANTHER" id="PTHR35526">
    <property type="entry name" value="ANTI-SIGMA-F FACTOR RSBW-RELATED"/>
    <property type="match status" value="1"/>
</dbReference>
<proteinExistence type="predicted"/>
<dbReference type="Gene3D" id="3.30.565.10">
    <property type="entry name" value="Histidine kinase-like ATPase, C-terminal domain"/>
    <property type="match status" value="1"/>
</dbReference>